<dbReference type="AlphaFoldDB" id="A0A5B7GE06"/>
<sequence>MNTWKKKYCVATLTNSVPHVLFPFPSCCASPLPAEREAENWKSDLNEKNAIRKLPTRPSPASPQHKPD</sequence>
<evidence type="ECO:0000256" key="1">
    <source>
        <dbReference type="SAM" id="MobiDB-lite"/>
    </source>
</evidence>
<dbReference type="EMBL" id="VSRR010013450">
    <property type="protein sequence ID" value="MPC55806.1"/>
    <property type="molecule type" value="Genomic_DNA"/>
</dbReference>
<accession>A0A5B7GE06</accession>
<protein>
    <submittedName>
        <fullName evidence="2">Uncharacterized protein</fullName>
    </submittedName>
</protein>
<comment type="caution">
    <text evidence="2">The sequence shown here is derived from an EMBL/GenBank/DDBJ whole genome shotgun (WGS) entry which is preliminary data.</text>
</comment>
<feature type="region of interest" description="Disordered" evidence="1">
    <location>
        <begin position="44"/>
        <end position="68"/>
    </location>
</feature>
<dbReference type="Proteomes" id="UP000324222">
    <property type="component" value="Unassembled WGS sequence"/>
</dbReference>
<proteinExistence type="predicted"/>
<gene>
    <name evidence="2" type="ORF">E2C01_049750</name>
</gene>
<evidence type="ECO:0000313" key="2">
    <source>
        <dbReference type="EMBL" id="MPC55806.1"/>
    </source>
</evidence>
<organism evidence="2 3">
    <name type="scientific">Portunus trituberculatus</name>
    <name type="common">Swimming crab</name>
    <name type="synonym">Neptunus trituberculatus</name>
    <dbReference type="NCBI Taxonomy" id="210409"/>
    <lineage>
        <taxon>Eukaryota</taxon>
        <taxon>Metazoa</taxon>
        <taxon>Ecdysozoa</taxon>
        <taxon>Arthropoda</taxon>
        <taxon>Crustacea</taxon>
        <taxon>Multicrustacea</taxon>
        <taxon>Malacostraca</taxon>
        <taxon>Eumalacostraca</taxon>
        <taxon>Eucarida</taxon>
        <taxon>Decapoda</taxon>
        <taxon>Pleocyemata</taxon>
        <taxon>Brachyura</taxon>
        <taxon>Eubrachyura</taxon>
        <taxon>Portunoidea</taxon>
        <taxon>Portunidae</taxon>
        <taxon>Portuninae</taxon>
        <taxon>Portunus</taxon>
    </lineage>
</organism>
<name>A0A5B7GE06_PORTR</name>
<evidence type="ECO:0000313" key="3">
    <source>
        <dbReference type="Proteomes" id="UP000324222"/>
    </source>
</evidence>
<reference evidence="2 3" key="1">
    <citation type="submission" date="2019-05" db="EMBL/GenBank/DDBJ databases">
        <title>Another draft genome of Portunus trituberculatus and its Hox gene families provides insights of decapod evolution.</title>
        <authorList>
            <person name="Jeong J.-H."/>
            <person name="Song I."/>
            <person name="Kim S."/>
            <person name="Choi T."/>
            <person name="Kim D."/>
            <person name="Ryu S."/>
            <person name="Kim W."/>
        </authorList>
    </citation>
    <scope>NUCLEOTIDE SEQUENCE [LARGE SCALE GENOMIC DNA]</scope>
    <source>
        <tissue evidence="2">Muscle</tissue>
    </source>
</reference>
<keyword evidence="3" id="KW-1185">Reference proteome</keyword>